<dbReference type="InterPro" id="IPR027450">
    <property type="entry name" value="AlkB-like"/>
</dbReference>
<reference evidence="11" key="1">
    <citation type="journal article" date="2017" name="bioRxiv">
        <title>Comparative analysis of the genomes of Stylophora pistillata and Acropora digitifera provides evidence for extensive differences between species of corals.</title>
        <authorList>
            <person name="Voolstra C.R."/>
            <person name="Li Y."/>
            <person name="Liew Y.J."/>
            <person name="Baumgarten S."/>
            <person name="Zoccola D."/>
            <person name="Flot J.-F."/>
            <person name="Tambutte S."/>
            <person name="Allemand D."/>
            <person name="Aranda M."/>
        </authorList>
    </citation>
    <scope>NUCLEOTIDE SEQUENCE [LARGE SCALE GENOMIC DNA]</scope>
</reference>
<keyword evidence="11" id="KW-1185">Reference proteome</keyword>
<evidence type="ECO:0000256" key="3">
    <source>
        <dbReference type="ARBA" id="ARBA00007879"/>
    </source>
</evidence>
<comment type="similarity">
    <text evidence="3">Belongs to the alkB family.</text>
</comment>
<evidence type="ECO:0000256" key="6">
    <source>
        <dbReference type="ARBA" id="ARBA00023002"/>
    </source>
</evidence>
<evidence type="ECO:0000256" key="2">
    <source>
        <dbReference type="ARBA" id="ARBA00004123"/>
    </source>
</evidence>
<dbReference type="GO" id="GO:0051213">
    <property type="term" value="F:dioxygenase activity"/>
    <property type="evidence" value="ECO:0007669"/>
    <property type="project" value="UniProtKB-KW"/>
</dbReference>
<sequence>MADAADRFELESYLIKKAPPKAFYIPNFISEDEEKFLLDQINGAPKPKWTKLSGRRLQNWGGLPHPKGMVPEKLPRWLEKHTTQVGSLSVFNTVTPNHVLVNEYEPGQGIMPHEDGPLFYPVVSTINLGSHTFLDFYHPLNKREENTEENSSSLTLDERYFMSLLLEPRSLFILTEDLYHNYLHGIAERTYDVVTDKVANLDACKNTILGDTLQRTTRISLTIRNVPKILKFKINLGR</sequence>
<dbReference type="AlphaFoldDB" id="A0A2B4REA9"/>
<dbReference type="PROSITE" id="PS51471">
    <property type="entry name" value="FE2OG_OXY"/>
    <property type="match status" value="1"/>
</dbReference>
<evidence type="ECO:0000313" key="10">
    <source>
        <dbReference type="EMBL" id="PFX15971.1"/>
    </source>
</evidence>
<keyword evidence="5 10" id="KW-0223">Dioxygenase</keyword>
<dbReference type="Pfam" id="PF13532">
    <property type="entry name" value="2OG-FeII_Oxy_2"/>
    <property type="match status" value="1"/>
</dbReference>
<dbReference type="Gene3D" id="2.60.120.590">
    <property type="entry name" value="Alpha-ketoglutarate-dependent dioxygenase AlkB-like"/>
    <property type="match status" value="1"/>
</dbReference>
<dbReference type="SUPFAM" id="SSF51197">
    <property type="entry name" value="Clavaminate synthase-like"/>
    <property type="match status" value="1"/>
</dbReference>
<dbReference type="InterPro" id="IPR005123">
    <property type="entry name" value="Oxoglu/Fe-dep_dioxygenase_dom"/>
</dbReference>
<name>A0A2B4REA9_STYPI</name>
<protein>
    <submittedName>
        <fullName evidence="10">Alpha-ketoglutarate-dependent dioxygenase alkB-like 6</fullName>
    </submittedName>
</protein>
<dbReference type="Proteomes" id="UP000225706">
    <property type="component" value="Unassembled WGS sequence"/>
</dbReference>
<comment type="cofactor">
    <cofactor evidence="1">
        <name>Fe(2+)</name>
        <dbReference type="ChEBI" id="CHEBI:29033"/>
    </cofactor>
</comment>
<dbReference type="OrthoDB" id="412814at2759"/>
<evidence type="ECO:0000256" key="7">
    <source>
        <dbReference type="ARBA" id="ARBA00023004"/>
    </source>
</evidence>
<organism evidence="10 11">
    <name type="scientific">Stylophora pistillata</name>
    <name type="common">Smooth cauliflower coral</name>
    <dbReference type="NCBI Taxonomy" id="50429"/>
    <lineage>
        <taxon>Eukaryota</taxon>
        <taxon>Metazoa</taxon>
        <taxon>Cnidaria</taxon>
        <taxon>Anthozoa</taxon>
        <taxon>Hexacorallia</taxon>
        <taxon>Scleractinia</taxon>
        <taxon>Astrocoeniina</taxon>
        <taxon>Pocilloporidae</taxon>
        <taxon>Stylophora</taxon>
    </lineage>
</organism>
<comment type="caution">
    <text evidence="10">The sequence shown here is derived from an EMBL/GenBank/DDBJ whole genome shotgun (WGS) entry which is preliminary data.</text>
</comment>
<evidence type="ECO:0000256" key="5">
    <source>
        <dbReference type="ARBA" id="ARBA00022964"/>
    </source>
</evidence>
<evidence type="ECO:0000256" key="8">
    <source>
        <dbReference type="ARBA" id="ARBA00023242"/>
    </source>
</evidence>
<accession>A0A2B4REA9</accession>
<evidence type="ECO:0000256" key="4">
    <source>
        <dbReference type="ARBA" id="ARBA00022723"/>
    </source>
</evidence>
<evidence type="ECO:0000313" key="11">
    <source>
        <dbReference type="Proteomes" id="UP000225706"/>
    </source>
</evidence>
<dbReference type="InterPro" id="IPR037151">
    <property type="entry name" value="AlkB-like_sf"/>
</dbReference>
<evidence type="ECO:0000256" key="1">
    <source>
        <dbReference type="ARBA" id="ARBA00001954"/>
    </source>
</evidence>
<comment type="subcellular location">
    <subcellularLocation>
        <location evidence="2">Nucleus</location>
    </subcellularLocation>
</comment>
<keyword evidence="8" id="KW-0539">Nucleus</keyword>
<proteinExistence type="inferred from homology"/>
<evidence type="ECO:0000259" key="9">
    <source>
        <dbReference type="PROSITE" id="PS51471"/>
    </source>
</evidence>
<keyword evidence="6" id="KW-0560">Oxidoreductase</keyword>
<dbReference type="InterPro" id="IPR032862">
    <property type="entry name" value="ALKBH6"/>
</dbReference>
<dbReference type="STRING" id="50429.A0A2B4REA9"/>
<keyword evidence="4" id="KW-0479">Metal-binding</keyword>
<feature type="domain" description="Fe2OG dioxygenase" evidence="9">
    <location>
        <begin position="95"/>
        <end position="227"/>
    </location>
</feature>
<dbReference type="PANTHER" id="PTHR46030:SF1">
    <property type="entry name" value="ALPHA-KETOGLUTARATE-DEPENDENT DIOXYGENASE ALKB HOMOLOG 6"/>
    <property type="match status" value="1"/>
</dbReference>
<keyword evidence="7" id="KW-0408">Iron</keyword>
<dbReference type="GO" id="GO:0005634">
    <property type="term" value="C:nucleus"/>
    <property type="evidence" value="ECO:0007669"/>
    <property type="project" value="UniProtKB-SubCell"/>
</dbReference>
<dbReference type="PANTHER" id="PTHR46030">
    <property type="entry name" value="ALPHA-KETOGLUTARATE-DEPENDENT DIOXYGENASE ALKB HOMOLOG 6"/>
    <property type="match status" value="1"/>
</dbReference>
<dbReference type="EMBL" id="LSMT01000589">
    <property type="protein sequence ID" value="PFX15971.1"/>
    <property type="molecule type" value="Genomic_DNA"/>
</dbReference>
<dbReference type="GO" id="GO:0046872">
    <property type="term" value="F:metal ion binding"/>
    <property type="evidence" value="ECO:0007669"/>
    <property type="project" value="UniProtKB-KW"/>
</dbReference>
<gene>
    <name evidence="10" type="primary">alkbh6</name>
    <name evidence="10" type="ORF">AWC38_SpisGene19786</name>
</gene>